<dbReference type="EMBL" id="AE017126">
    <property type="protein sequence ID" value="AAQ00265.1"/>
    <property type="molecule type" value="Genomic_DNA"/>
</dbReference>
<dbReference type="OrthoDB" id="9813074at2"/>
<feature type="transmembrane region" description="Helical" evidence="5">
    <location>
        <begin position="52"/>
        <end position="76"/>
    </location>
</feature>
<evidence type="ECO:0000259" key="6">
    <source>
        <dbReference type="Pfam" id="PF01694"/>
    </source>
</evidence>
<feature type="domain" description="Peptidase S54 rhomboid" evidence="6">
    <location>
        <begin position="47"/>
        <end position="192"/>
    </location>
</feature>
<protein>
    <submittedName>
        <fullName evidence="7">Membrane serine protease of rhomboid family</fullName>
    </submittedName>
</protein>
<dbReference type="HOGENOM" id="CLU_1330976_0_0_3"/>
<feature type="transmembrane region" description="Helical" evidence="5">
    <location>
        <begin position="88"/>
        <end position="107"/>
    </location>
</feature>
<accession>Q7VB78</accession>
<keyword evidence="3 5" id="KW-1133">Transmembrane helix</keyword>
<dbReference type="EnsemblBacteria" id="AAQ00265">
    <property type="protein sequence ID" value="AAQ00265"/>
    <property type="gene ID" value="Pro_1220"/>
</dbReference>
<dbReference type="InterPro" id="IPR022764">
    <property type="entry name" value="Peptidase_S54_rhomboid_dom"/>
</dbReference>
<reference evidence="7 8" key="1">
    <citation type="journal article" date="2003" name="Proc. Natl. Acad. Sci. U.S.A.">
        <title>Genome sequence of the cyanobacterium Prochlorococcus marinus SS120, a nearly minimal oxyphototrophic genome.</title>
        <authorList>
            <person name="Dufresne A."/>
            <person name="Salanoubat M."/>
            <person name="Partensky F."/>
            <person name="Artiguenave F."/>
            <person name="Axmann I.M."/>
            <person name="Barbe V."/>
            <person name="Duprat S."/>
            <person name="Galperin M.Y."/>
            <person name="Koonin E.V."/>
            <person name="Le Gall F."/>
            <person name="Makarova K.S."/>
            <person name="Ostrowski M."/>
            <person name="Oztas S."/>
            <person name="Robert C."/>
            <person name="Rogozin I.B."/>
            <person name="Scanlan D.J."/>
            <person name="Tandeau de Marsac N."/>
            <person name="Weissenbach J."/>
            <person name="Wincker P."/>
            <person name="Wolf Y.I."/>
            <person name="Hess W.R."/>
        </authorList>
    </citation>
    <scope>NUCLEOTIDE SEQUENCE [LARGE SCALE GENOMIC DNA]</scope>
    <source>
        <strain evidence="8">SARG / CCMP1375 / SS120</strain>
    </source>
</reference>
<evidence type="ECO:0000256" key="1">
    <source>
        <dbReference type="ARBA" id="ARBA00004141"/>
    </source>
</evidence>
<dbReference type="GO" id="GO:0016020">
    <property type="term" value="C:membrane"/>
    <property type="evidence" value="ECO:0007669"/>
    <property type="project" value="UniProtKB-SubCell"/>
</dbReference>
<dbReference type="SUPFAM" id="SSF144091">
    <property type="entry name" value="Rhomboid-like"/>
    <property type="match status" value="1"/>
</dbReference>
<dbReference type="RefSeq" id="WP_011125372.1">
    <property type="nucleotide sequence ID" value="NC_005042.1"/>
</dbReference>
<evidence type="ECO:0000313" key="8">
    <source>
        <dbReference type="Proteomes" id="UP000001420"/>
    </source>
</evidence>
<dbReference type="GO" id="GO:0004252">
    <property type="term" value="F:serine-type endopeptidase activity"/>
    <property type="evidence" value="ECO:0007669"/>
    <property type="project" value="InterPro"/>
</dbReference>
<dbReference type="Pfam" id="PF01694">
    <property type="entry name" value="Rhomboid"/>
    <property type="match status" value="1"/>
</dbReference>
<organism evidence="7 8">
    <name type="scientific">Prochlorococcus marinus (strain SARG / CCMP1375 / SS120)</name>
    <dbReference type="NCBI Taxonomy" id="167539"/>
    <lineage>
        <taxon>Bacteria</taxon>
        <taxon>Bacillati</taxon>
        <taxon>Cyanobacteriota</taxon>
        <taxon>Cyanophyceae</taxon>
        <taxon>Synechococcales</taxon>
        <taxon>Prochlorococcaceae</taxon>
        <taxon>Prochlorococcus</taxon>
    </lineage>
</organism>
<feature type="transmembrane region" description="Helical" evidence="5">
    <location>
        <begin position="12"/>
        <end position="32"/>
    </location>
</feature>
<evidence type="ECO:0000313" key="7">
    <source>
        <dbReference type="EMBL" id="AAQ00265.1"/>
    </source>
</evidence>
<evidence type="ECO:0000256" key="2">
    <source>
        <dbReference type="ARBA" id="ARBA00022692"/>
    </source>
</evidence>
<feature type="transmembrane region" description="Helical" evidence="5">
    <location>
        <begin position="161"/>
        <end position="194"/>
    </location>
</feature>
<dbReference type="STRING" id="167539.Pro_1220"/>
<gene>
    <name evidence="7" type="primary">glpG</name>
    <name evidence="7" type="ordered locus">Pro_1220</name>
</gene>
<evidence type="ECO:0000256" key="3">
    <source>
        <dbReference type="ARBA" id="ARBA00022989"/>
    </source>
</evidence>
<keyword evidence="2 5" id="KW-0812">Transmembrane</keyword>
<proteinExistence type="predicted"/>
<evidence type="ECO:0000256" key="5">
    <source>
        <dbReference type="SAM" id="Phobius"/>
    </source>
</evidence>
<name>Q7VB78_PROMA</name>
<keyword evidence="8" id="KW-1185">Reference proteome</keyword>
<dbReference type="eggNOG" id="ENOG5030I2W">
    <property type="taxonomic scope" value="Bacteria"/>
</dbReference>
<comment type="subcellular location">
    <subcellularLocation>
        <location evidence="1">Membrane</location>
        <topology evidence="1">Multi-pass membrane protein</topology>
    </subcellularLocation>
</comment>
<dbReference type="KEGG" id="pma:Pro_1220"/>
<dbReference type="MEROPS" id="S54.A15"/>
<dbReference type="GO" id="GO:0006508">
    <property type="term" value="P:proteolysis"/>
    <property type="evidence" value="ECO:0007669"/>
    <property type="project" value="UniProtKB-KW"/>
</dbReference>
<dbReference type="AlphaFoldDB" id="Q7VB78"/>
<dbReference type="InterPro" id="IPR035952">
    <property type="entry name" value="Rhomboid-like_sf"/>
</dbReference>
<keyword evidence="7" id="KW-0378">Hydrolase</keyword>
<dbReference type="Proteomes" id="UP000001420">
    <property type="component" value="Chromosome"/>
</dbReference>
<keyword evidence="7" id="KW-0645">Protease</keyword>
<feature type="transmembrane region" description="Helical" evidence="5">
    <location>
        <begin position="119"/>
        <end position="140"/>
    </location>
</feature>
<dbReference type="Gene3D" id="1.20.1540.10">
    <property type="entry name" value="Rhomboid-like"/>
    <property type="match status" value="1"/>
</dbReference>
<evidence type="ECO:0000256" key="4">
    <source>
        <dbReference type="ARBA" id="ARBA00023136"/>
    </source>
</evidence>
<keyword evidence="4 5" id="KW-0472">Membrane</keyword>
<dbReference type="PATRIC" id="fig|167539.5.peg.1280"/>
<sequence>MIKRTSKDDWQYLITFSLLAIVFIATDVLRIINKFDFAYISGRLLLEPYRIISTHFIHADLRHLLANAFGIVVVRYFFMQLRLKSSSLFIVLLLLLIPIQSFLQWVLDIYLINNPLSMLIGFSGLLYGVDAFILLSSIYGKNNFLHFDIGLSRNLQVRNAMSVLTGLGFIFSLFPRVSLSGHFTGFLAGLILFLF</sequence>